<organism evidence="1 2">
    <name type="scientific">Stephania japonica</name>
    <dbReference type="NCBI Taxonomy" id="461633"/>
    <lineage>
        <taxon>Eukaryota</taxon>
        <taxon>Viridiplantae</taxon>
        <taxon>Streptophyta</taxon>
        <taxon>Embryophyta</taxon>
        <taxon>Tracheophyta</taxon>
        <taxon>Spermatophyta</taxon>
        <taxon>Magnoliopsida</taxon>
        <taxon>Ranunculales</taxon>
        <taxon>Menispermaceae</taxon>
        <taxon>Menispermoideae</taxon>
        <taxon>Cissampelideae</taxon>
        <taxon>Stephania</taxon>
    </lineage>
</organism>
<dbReference type="EMBL" id="JBBNAE010000010">
    <property type="protein sequence ID" value="KAK9091637.1"/>
    <property type="molecule type" value="Genomic_DNA"/>
</dbReference>
<protein>
    <submittedName>
        <fullName evidence="1">Uncharacterized protein</fullName>
    </submittedName>
</protein>
<dbReference type="Proteomes" id="UP001417504">
    <property type="component" value="Unassembled WGS sequence"/>
</dbReference>
<accession>A0AAP0EIZ6</accession>
<keyword evidence="2" id="KW-1185">Reference proteome</keyword>
<gene>
    <name evidence="1" type="ORF">Sjap_024814</name>
</gene>
<sequence>MFRKHVEPDFHHAQVGAYFFCYSFDCNLLTWDSSCRLESTTVLLLSLGSLSTSSNVKVRSVKYYTSIILFTFQ</sequence>
<evidence type="ECO:0000313" key="1">
    <source>
        <dbReference type="EMBL" id="KAK9091637.1"/>
    </source>
</evidence>
<reference evidence="1 2" key="1">
    <citation type="submission" date="2024-01" db="EMBL/GenBank/DDBJ databases">
        <title>Genome assemblies of Stephania.</title>
        <authorList>
            <person name="Yang L."/>
        </authorList>
    </citation>
    <scope>NUCLEOTIDE SEQUENCE [LARGE SCALE GENOMIC DNA]</scope>
    <source>
        <strain evidence="1">QJT</strain>
        <tissue evidence="1">Leaf</tissue>
    </source>
</reference>
<comment type="caution">
    <text evidence="1">The sequence shown here is derived from an EMBL/GenBank/DDBJ whole genome shotgun (WGS) entry which is preliminary data.</text>
</comment>
<proteinExistence type="predicted"/>
<evidence type="ECO:0000313" key="2">
    <source>
        <dbReference type="Proteomes" id="UP001417504"/>
    </source>
</evidence>
<name>A0AAP0EIZ6_9MAGN</name>
<dbReference type="AlphaFoldDB" id="A0AAP0EIZ6"/>